<dbReference type="InterPro" id="IPR001647">
    <property type="entry name" value="HTH_TetR"/>
</dbReference>
<protein>
    <submittedName>
        <fullName evidence="6">TetR/AcrR family transcriptional regulator</fullName>
    </submittedName>
</protein>
<dbReference type="EMBL" id="CP109135">
    <property type="protein sequence ID" value="WSD20112.1"/>
    <property type="molecule type" value="Genomic_DNA"/>
</dbReference>
<organism evidence="6 7">
    <name type="scientific">Streptomyces phaeochromogenes</name>
    <dbReference type="NCBI Taxonomy" id="1923"/>
    <lineage>
        <taxon>Bacteria</taxon>
        <taxon>Bacillati</taxon>
        <taxon>Actinomycetota</taxon>
        <taxon>Actinomycetes</taxon>
        <taxon>Kitasatosporales</taxon>
        <taxon>Streptomycetaceae</taxon>
        <taxon>Streptomyces</taxon>
        <taxon>Streptomyces phaeochromogenes group</taxon>
    </lineage>
</organism>
<dbReference type="RefSeq" id="WP_326761955.1">
    <property type="nucleotide sequence ID" value="NZ_CP108382.1"/>
</dbReference>
<evidence type="ECO:0000256" key="1">
    <source>
        <dbReference type="ARBA" id="ARBA00023015"/>
    </source>
</evidence>
<dbReference type="PROSITE" id="PS50977">
    <property type="entry name" value="HTH_TETR_2"/>
    <property type="match status" value="1"/>
</dbReference>
<evidence type="ECO:0000313" key="6">
    <source>
        <dbReference type="EMBL" id="WSD20112.1"/>
    </source>
</evidence>
<dbReference type="Proteomes" id="UP001340816">
    <property type="component" value="Chromosome"/>
</dbReference>
<sequence length="191" mass="21068">MSDKTQGTKRRDAARNRERLLAAARQAFAEQGPGVAFEEIARAAEVSRTTLYRNFATREELAATVFEDNVTLIEQHAATLGERPDGIVRLLDFVLDMQRDNRSLAHVLSGADLAWLTGLSARTVAAFRPHLERGREAGLVHPDVDVEDLMLAFPMAAGAMADNDVVHREQLNDRVRAMLHRALFIDGGPVA</sequence>
<evidence type="ECO:0000256" key="2">
    <source>
        <dbReference type="ARBA" id="ARBA00023125"/>
    </source>
</evidence>
<dbReference type="PRINTS" id="PR00455">
    <property type="entry name" value="HTHTETR"/>
</dbReference>
<dbReference type="SUPFAM" id="SSF48498">
    <property type="entry name" value="Tetracyclin repressor-like, C-terminal domain"/>
    <property type="match status" value="1"/>
</dbReference>
<dbReference type="InterPro" id="IPR036271">
    <property type="entry name" value="Tet_transcr_reg_TetR-rel_C_sf"/>
</dbReference>
<dbReference type="SUPFAM" id="SSF46689">
    <property type="entry name" value="Homeodomain-like"/>
    <property type="match status" value="1"/>
</dbReference>
<name>A0ABZ1HNC8_STRPH</name>
<gene>
    <name evidence="6" type="ORF">OHB35_46580</name>
</gene>
<evidence type="ECO:0000256" key="4">
    <source>
        <dbReference type="PROSITE-ProRule" id="PRU00335"/>
    </source>
</evidence>
<keyword evidence="1" id="KW-0805">Transcription regulation</keyword>
<proteinExistence type="predicted"/>
<reference evidence="6 7" key="1">
    <citation type="submission" date="2022-10" db="EMBL/GenBank/DDBJ databases">
        <title>The complete genomes of actinobacterial strains from the NBC collection.</title>
        <authorList>
            <person name="Joergensen T.S."/>
            <person name="Alvarez Arevalo M."/>
            <person name="Sterndorff E.B."/>
            <person name="Faurdal D."/>
            <person name="Vuksanovic O."/>
            <person name="Mourched A.-S."/>
            <person name="Charusanti P."/>
            <person name="Shaw S."/>
            <person name="Blin K."/>
            <person name="Weber T."/>
        </authorList>
    </citation>
    <scope>NUCLEOTIDE SEQUENCE [LARGE SCALE GENOMIC DNA]</scope>
    <source>
        <strain evidence="6 7">NBC 01752</strain>
    </source>
</reference>
<evidence type="ECO:0000259" key="5">
    <source>
        <dbReference type="PROSITE" id="PS50977"/>
    </source>
</evidence>
<dbReference type="GeneID" id="93926407"/>
<dbReference type="PANTHER" id="PTHR30055">
    <property type="entry name" value="HTH-TYPE TRANSCRIPTIONAL REGULATOR RUTR"/>
    <property type="match status" value="1"/>
</dbReference>
<keyword evidence="7" id="KW-1185">Reference proteome</keyword>
<feature type="DNA-binding region" description="H-T-H motif" evidence="4">
    <location>
        <begin position="36"/>
        <end position="55"/>
    </location>
</feature>
<keyword evidence="2 4" id="KW-0238">DNA-binding</keyword>
<evidence type="ECO:0000256" key="3">
    <source>
        <dbReference type="ARBA" id="ARBA00023163"/>
    </source>
</evidence>
<dbReference type="InterPro" id="IPR009057">
    <property type="entry name" value="Homeodomain-like_sf"/>
</dbReference>
<feature type="domain" description="HTH tetR-type" evidence="5">
    <location>
        <begin position="14"/>
        <end position="73"/>
    </location>
</feature>
<dbReference type="InterPro" id="IPR050109">
    <property type="entry name" value="HTH-type_TetR-like_transc_reg"/>
</dbReference>
<dbReference type="Gene3D" id="1.10.357.10">
    <property type="entry name" value="Tetracycline Repressor, domain 2"/>
    <property type="match status" value="1"/>
</dbReference>
<accession>A0ABZ1HNC8</accession>
<dbReference type="Pfam" id="PF00440">
    <property type="entry name" value="TetR_N"/>
    <property type="match status" value="1"/>
</dbReference>
<keyword evidence="3" id="KW-0804">Transcription</keyword>
<dbReference type="PANTHER" id="PTHR30055:SF234">
    <property type="entry name" value="HTH-TYPE TRANSCRIPTIONAL REGULATOR BETI"/>
    <property type="match status" value="1"/>
</dbReference>
<evidence type="ECO:0000313" key="7">
    <source>
        <dbReference type="Proteomes" id="UP001340816"/>
    </source>
</evidence>